<name>A0AAX4JF08_9MICR</name>
<dbReference type="KEGG" id="vnx:VNE69_09125"/>
<feature type="compositionally biased region" description="Basic and acidic residues" evidence="1">
    <location>
        <begin position="504"/>
        <end position="515"/>
    </location>
</feature>
<dbReference type="GeneID" id="90542404"/>
<proteinExistence type="predicted"/>
<dbReference type="EMBL" id="CP142734">
    <property type="protein sequence ID" value="WUR04572.1"/>
    <property type="molecule type" value="Genomic_DNA"/>
</dbReference>
<evidence type="ECO:0000313" key="3">
    <source>
        <dbReference type="Proteomes" id="UP001334084"/>
    </source>
</evidence>
<dbReference type="RefSeq" id="XP_065330717.1">
    <property type="nucleotide sequence ID" value="XM_065474645.1"/>
</dbReference>
<organism evidence="2 3">
    <name type="scientific">Vairimorpha necatrix</name>
    <dbReference type="NCBI Taxonomy" id="6039"/>
    <lineage>
        <taxon>Eukaryota</taxon>
        <taxon>Fungi</taxon>
        <taxon>Fungi incertae sedis</taxon>
        <taxon>Microsporidia</taxon>
        <taxon>Nosematidae</taxon>
        <taxon>Vairimorpha</taxon>
    </lineage>
</organism>
<accession>A0AAX4JF08</accession>
<feature type="region of interest" description="Disordered" evidence="1">
    <location>
        <begin position="461"/>
        <end position="517"/>
    </location>
</feature>
<protein>
    <submittedName>
        <fullName evidence="2">Uncharacterized protein</fullName>
    </submittedName>
</protein>
<reference evidence="2" key="1">
    <citation type="journal article" date="2024" name="BMC Genomics">
        <title>Functional annotation of a divergent genome using sequence and structure-based similarity.</title>
        <authorList>
            <person name="Svedberg D."/>
            <person name="Winiger R.R."/>
            <person name="Berg A."/>
            <person name="Sharma H."/>
            <person name="Tellgren-Roth C."/>
            <person name="Debrunner-Vossbrinck B.A."/>
            <person name="Vossbrinck C.R."/>
            <person name="Barandun J."/>
        </authorList>
    </citation>
    <scope>NUCLEOTIDE SEQUENCE</scope>
    <source>
        <strain evidence="2">Illinois isolate</strain>
    </source>
</reference>
<sequence>MDIYTIIAFLCIAQGSRNDYDNLHSLINQKIDSRDYKEINTERKYLRIQLESWSDNILYIKMIQKINNTKEKELSKPKMIGCDHKSIEVIVRLLENEIMKFCNINSPDYIVLTYDAEYCEPNSTYKKIVAHIKKINLERTENNSNHKFPYTYILEREENWNIIFDYLPHSSDDLRNRSSSFHVPGFIKRNNELYITFSIFFDEIYYIFEVNTKELGIEEQFVIMKNKRNLDNETDNEIRKQLYDLYKSDCIDEFDLYDQTCLDLSLNKIKVYDIIINIDFESDKLWFEQKSGEFFYLLNPNRSLDKNEFNIQEDIFLEFIEFFNRINMIKNDRDCLVGVEMFFRLLASDNKVDFLLDRIFSNPGLVLNIIFAHLLLDQEAIEKDEMLKIIENNEIEESKKNKLRDILFDNSYNNRCNETTFIMNIVLLIEAEKYMNENNINDESIFGTLKNIAKLIESKERFTEENHEESENSDDNYYVSEDTNYGSELEREDSADSSNGSVERPGDNEEIHNDNVSEGGSHLSYDYLLIDLIKIYKELAHNYLKDLEESKKSIRDYFYNLTFIFVLSANEIYIPIRCFLSTKKADFIRSINLTDDEVNSNNKLIKEKLSELSYEEIIRAEIKCLKDKIIKFQTNNILGDQDKRNFQNEAKKILQNVIGSKLKKIIYKLKNEALTKLVDHLYDEEVFEKFENDTRTRTIKEIENIIYNTLRMDDIIKIFDGVDETFINEYKNEVLENLHPEINVKIMENVRNNRDVYFVQALTSFFESKLVDDEHFKEKCKKNYEKMRAWMGKKDLMKFYKNKEIPLHDELKKLLENHDKIIKRRK</sequence>
<evidence type="ECO:0000256" key="1">
    <source>
        <dbReference type="SAM" id="MobiDB-lite"/>
    </source>
</evidence>
<evidence type="ECO:0000313" key="2">
    <source>
        <dbReference type="EMBL" id="WUR04572.1"/>
    </source>
</evidence>
<keyword evidence="3" id="KW-1185">Reference proteome</keyword>
<dbReference type="Proteomes" id="UP001334084">
    <property type="component" value="Chromosome 9"/>
</dbReference>
<gene>
    <name evidence="2" type="ORF">VNE69_09125</name>
</gene>
<dbReference type="AlphaFoldDB" id="A0AAX4JF08"/>